<dbReference type="GO" id="GO:0016787">
    <property type="term" value="F:hydrolase activity"/>
    <property type="evidence" value="ECO:0007669"/>
    <property type="project" value="UniProtKB-KW"/>
</dbReference>
<comment type="cofactor">
    <cofactor evidence="1">
        <name>Zn(2+)</name>
        <dbReference type="ChEBI" id="CHEBI:29105"/>
    </cofactor>
</comment>
<evidence type="ECO:0000256" key="2">
    <source>
        <dbReference type="ARBA" id="ARBA00022723"/>
    </source>
</evidence>
<dbReference type="EMBL" id="BMYX01000021">
    <property type="protein sequence ID" value="GGY25393.1"/>
    <property type="molecule type" value="Genomic_DNA"/>
</dbReference>
<proteinExistence type="inferred from homology"/>
<reference evidence="7" key="2">
    <citation type="submission" date="2020-09" db="EMBL/GenBank/DDBJ databases">
        <authorList>
            <person name="Sun Q."/>
            <person name="Kim S."/>
        </authorList>
    </citation>
    <scope>NUCLEOTIDE SEQUENCE</scope>
    <source>
        <strain evidence="7">KCTC 32182</strain>
    </source>
</reference>
<dbReference type="InterPro" id="IPR041526">
    <property type="entry name" value="DAPG_hydrolase"/>
</dbReference>
<feature type="domain" description="DAPG hydrolase PhiG" evidence="6">
    <location>
        <begin position="12"/>
        <end position="217"/>
    </location>
</feature>
<dbReference type="Proteomes" id="UP000645257">
    <property type="component" value="Unassembled WGS sequence"/>
</dbReference>
<accession>A0A918P6A9</accession>
<dbReference type="GO" id="GO:0046872">
    <property type="term" value="F:metal ion binding"/>
    <property type="evidence" value="ECO:0007669"/>
    <property type="project" value="UniProtKB-KW"/>
</dbReference>
<reference evidence="7" key="1">
    <citation type="journal article" date="2014" name="Int. J. Syst. Evol. Microbiol.">
        <title>Complete genome sequence of Corynebacterium casei LMG S-19264T (=DSM 44701T), isolated from a smear-ripened cheese.</title>
        <authorList>
            <consortium name="US DOE Joint Genome Institute (JGI-PGF)"/>
            <person name="Walter F."/>
            <person name="Albersmeier A."/>
            <person name="Kalinowski J."/>
            <person name="Ruckert C."/>
        </authorList>
    </citation>
    <scope>NUCLEOTIDE SEQUENCE</scope>
    <source>
        <strain evidence="7">KCTC 32182</strain>
    </source>
</reference>
<sequence length="230" mass="25847">MKTDTIARSHAIDAIDELLDPAPLRLETGLERLPDGRLLVAVRTDLHGCSGKMFDWWFTFFETTQHIAWWHPHDHVAHQGWDTNWKRGESYIGASIRAVESLGDIPPVQAVLKFHDPSVLFDPARLDDARARGDVSAAVYARIGFGERASLDEHGDPLDGQMVHLARDTPYGAVLRSRFYLGQSGGTPVPDEFGFGLMRHCYNEFTYLSRFLPSVYYGEHANGESAPLPW</sequence>
<keyword evidence="3" id="KW-0378">Hydrolase</keyword>
<comment type="caution">
    <text evidence="7">The sequence shown here is derived from an EMBL/GenBank/DDBJ whole genome shotgun (WGS) entry which is preliminary data.</text>
</comment>
<evidence type="ECO:0000256" key="1">
    <source>
        <dbReference type="ARBA" id="ARBA00001947"/>
    </source>
</evidence>
<evidence type="ECO:0000259" key="6">
    <source>
        <dbReference type="Pfam" id="PF18089"/>
    </source>
</evidence>
<keyword evidence="8" id="KW-1185">Reference proteome</keyword>
<dbReference type="RefSeq" id="WP_229804860.1">
    <property type="nucleotide sequence ID" value="NZ_BMYX01000021.1"/>
</dbReference>
<evidence type="ECO:0000313" key="7">
    <source>
        <dbReference type="EMBL" id="GGY25393.1"/>
    </source>
</evidence>
<name>A0A918P6A9_9NEIS</name>
<dbReference type="Pfam" id="PF18089">
    <property type="entry name" value="DAPG_hydrolase"/>
    <property type="match status" value="1"/>
</dbReference>
<keyword evidence="2" id="KW-0479">Metal-binding</keyword>
<comment type="similarity">
    <text evidence="5">Belongs to the DAPG/phloretin hydrolase family.</text>
</comment>
<dbReference type="AlphaFoldDB" id="A0A918P6A9"/>
<keyword evidence="4" id="KW-0862">Zinc</keyword>
<evidence type="ECO:0000256" key="5">
    <source>
        <dbReference type="ARBA" id="ARBA00023459"/>
    </source>
</evidence>
<evidence type="ECO:0000313" key="8">
    <source>
        <dbReference type="Proteomes" id="UP000645257"/>
    </source>
</evidence>
<protein>
    <recommendedName>
        <fullName evidence="6">DAPG hydrolase PhiG domain-containing protein</fullName>
    </recommendedName>
</protein>
<organism evidence="7 8">
    <name type="scientific">Paludibacterium paludis</name>
    <dbReference type="NCBI Taxonomy" id="1225769"/>
    <lineage>
        <taxon>Bacteria</taxon>
        <taxon>Pseudomonadati</taxon>
        <taxon>Pseudomonadota</taxon>
        <taxon>Betaproteobacteria</taxon>
        <taxon>Neisseriales</taxon>
        <taxon>Chromobacteriaceae</taxon>
        <taxon>Paludibacterium</taxon>
    </lineage>
</organism>
<gene>
    <name evidence="7" type="ORF">GCM10011289_31240</name>
</gene>
<evidence type="ECO:0000256" key="3">
    <source>
        <dbReference type="ARBA" id="ARBA00022801"/>
    </source>
</evidence>
<evidence type="ECO:0000256" key="4">
    <source>
        <dbReference type="ARBA" id="ARBA00022833"/>
    </source>
</evidence>